<dbReference type="GO" id="GO:0005777">
    <property type="term" value="C:peroxisome"/>
    <property type="evidence" value="ECO:0007669"/>
    <property type="project" value="UniProtKB-SubCell"/>
</dbReference>
<comment type="catalytic activity">
    <reaction evidence="9">
        <text>(3E,5Z)-octadienoyl-CoA = (2E,4E)-octadienoyl-CoA</text>
        <dbReference type="Rhea" id="RHEA:45244"/>
        <dbReference type="ChEBI" id="CHEBI:62243"/>
        <dbReference type="ChEBI" id="CHEBI:85108"/>
    </reaction>
</comment>
<dbReference type="Gene3D" id="1.10.12.10">
    <property type="entry name" value="Lyase 2-enoyl-coa Hydratase, Chain A, domain 2"/>
    <property type="match status" value="1"/>
</dbReference>
<dbReference type="CDD" id="cd06558">
    <property type="entry name" value="crotonase-like"/>
    <property type="match status" value="1"/>
</dbReference>
<dbReference type="PANTHER" id="PTHR43149:SF1">
    <property type="entry name" value="DELTA(3,5)-DELTA(2,4)-DIENOYL-COA ISOMERASE, MITOCHONDRIAL"/>
    <property type="match status" value="1"/>
</dbReference>
<evidence type="ECO:0000256" key="6">
    <source>
        <dbReference type="ARBA" id="ARBA00023098"/>
    </source>
</evidence>
<evidence type="ECO:0000256" key="1">
    <source>
        <dbReference type="ARBA" id="ARBA00004275"/>
    </source>
</evidence>
<dbReference type="GO" id="GO:0051750">
    <property type="term" value="F:delta(3,5)-delta(2,4)-dienoyl-CoA isomerase activity"/>
    <property type="evidence" value="ECO:0007669"/>
    <property type="project" value="TreeGrafter"/>
</dbReference>
<comment type="pathway">
    <text evidence="2">Lipid metabolism; fatty acid beta-oxidation.</text>
</comment>
<keyword evidence="7" id="KW-0576">Peroxisome</keyword>
<evidence type="ECO:0000256" key="11">
    <source>
        <dbReference type="ARBA" id="ARBA00055786"/>
    </source>
</evidence>
<dbReference type="Proteomes" id="UP000218231">
    <property type="component" value="Unassembled WGS sequence"/>
</dbReference>
<evidence type="ECO:0000256" key="10">
    <source>
        <dbReference type="ARBA" id="ARBA00052809"/>
    </source>
</evidence>
<dbReference type="Gene3D" id="3.90.226.10">
    <property type="entry name" value="2-enoyl-CoA Hydratase, Chain A, domain 1"/>
    <property type="match status" value="1"/>
</dbReference>
<comment type="function">
    <text evidence="11">Isomerization of 3-trans,5-cis-dienoyl-CoA to 2-trans,4-trans-dienoyl-CoA.</text>
</comment>
<evidence type="ECO:0000256" key="8">
    <source>
        <dbReference type="ARBA" id="ARBA00023235"/>
    </source>
</evidence>
<dbReference type="AlphaFoldDB" id="A0A2A2LP55"/>
<gene>
    <name evidence="13" type="ORF">WR25_03798</name>
</gene>
<dbReference type="NCBIfam" id="NF004794">
    <property type="entry name" value="PRK06142.1"/>
    <property type="match status" value="1"/>
</dbReference>
<evidence type="ECO:0000256" key="4">
    <source>
        <dbReference type="ARBA" id="ARBA00022832"/>
    </source>
</evidence>
<dbReference type="GO" id="GO:0006635">
    <property type="term" value="P:fatty acid beta-oxidation"/>
    <property type="evidence" value="ECO:0007669"/>
    <property type="project" value="UniProtKB-UniPathway"/>
</dbReference>
<keyword evidence="5" id="KW-0007">Acetylation</keyword>
<keyword evidence="6" id="KW-0443">Lipid metabolism</keyword>
<dbReference type="OrthoDB" id="5832876at2759"/>
<comment type="catalytic activity">
    <reaction evidence="10">
        <text>(3E,5Z,8Z,11Z,14Z)-eicosapentaenoyl-CoA = (2E,4E,8Z,11Z,14Z)-eicosapentaenoyl-CoA</text>
        <dbReference type="Rhea" id="RHEA:45224"/>
        <dbReference type="ChEBI" id="CHEBI:85090"/>
        <dbReference type="ChEBI" id="CHEBI:85091"/>
    </reaction>
</comment>
<dbReference type="FunFam" id="3.90.226.10:FF:000024">
    <property type="entry name" value="Delta3,5-delta2,4-dienoyl-CoA isomerase"/>
    <property type="match status" value="1"/>
</dbReference>
<sequence>MAQKYSYEFLKVQNLGDFVWRVSLNRPNKRNALNRQIWNEIGDVFVKLDEDKDCRVIILDGEGKSFCAGIDLNGGILDKNDDENLDVAREARFIGRKIAHLQQCFTNIEKCCKPVIAAVHGVCVGGGVDLIAACDIRHCSEDAFFSIKEVDVGLAADVGSLNRLPKLVGNHSWLREIAYTARNIKPQEALEFGLVNQIHKSKEDMAQSVTTLAKEIASKSPVAIQGTKVILNYSKDHSTDESLNFTVAWNASQLQTEDIPKSAMASFSKKDLPEFSKL</sequence>
<evidence type="ECO:0000256" key="12">
    <source>
        <dbReference type="ARBA" id="ARBA00071021"/>
    </source>
</evidence>
<evidence type="ECO:0000313" key="13">
    <source>
        <dbReference type="EMBL" id="PAV87767.1"/>
    </source>
</evidence>
<comment type="similarity">
    <text evidence="3">Belongs to the enoyl-CoA hydratase/isomerase family.</text>
</comment>
<keyword evidence="8" id="KW-0413">Isomerase</keyword>
<keyword evidence="4" id="KW-0276">Fatty acid metabolism</keyword>
<dbReference type="UniPathway" id="UPA00659"/>
<evidence type="ECO:0000256" key="9">
    <source>
        <dbReference type="ARBA" id="ARBA00051408"/>
    </source>
</evidence>
<evidence type="ECO:0000256" key="3">
    <source>
        <dbReference type="ARBA" id="ARBA00005254"/>
    </source>
</evidence>
<dbReference type="Pfam" id="PF00378">
    <property type="entry name" value="ECH_1"/>
    <property type="match status" value="1"/>
</dbReference>
<reference evidence="13 14" key="1">
    <citation type="journal article" date="2017" name="Curr. Biol.">
        <title>Genome architecture and evolution of a unichromosomal asexual nematode.</title>
        <authorList>
            <person name="Fradin H."/>
            <person name="Zegar C."/>
            <person name="Gutwein M."/>
            <person name="Lucas J."/>
            <person name="Kovtun M."/>
            <person name="Corcoran D."/>
            <person name="Baugh L.R."/>
            <person name="Kiontke K."/>
            <person name="Gunsalus K."/>
            <person name="Fitch D.H."/>
            <person name="Piano F."/>
        </authorList>
    </citation>
    <scope>NUCLEOTIDE SEQUENCE [LARGE SCALE GENOMIC DNA]</scope>
    <source>
        <strain evidence="13">PF1309</strain>
    </source>
</reference>
<dbReference type="InterPro" id="IPR029045">
    <property type="entry name" value="ClpP/crotonase-like_dom_sf"/>
</dbReference>
<evidence type="ECO:0000313" key="14">
    <source>
        <dbReference type="Proteomes" id="UP000218231"/>
    </source>
</evidence>
<protein>
    <recommendedName>
        <fullName evidence="12">Delta(3,5)-Delta(2,4)-dienoyl-CoA isomerase, mitochondrial</fullName>
    </recommendedName>
</protein>
<keyword evidence="14" id="KW-1185">Reference proteome</keyword>
<dbReference type="GO" id="GO:0005739">
    <property type="term" value="C:mitochondrion"/>
    <property type="evidence" value="ECO:0007669"/>
    <property type="project" value="TreeGrafter"/>
</dbReference>
<dbReference type="STRING" id="2018661.A0A2A2LP55"/>
<dbReference type="FunFam" id="1.10.12.10:FF:000004">
    <property type="entry name" value="Delta3,5-delta2,4-dienoyl-CoA isomerase"/>
    <property type="match status" value="1"/>
</dbReference>
<dbReference type="EMBL" id="LIAE01006552">
    <property type="protein sequence ID" value="PAV87767.1"/>
    <property type="molecule type" value="Genomic_DNA"/>
</dbReference>
<dbReference type="InterPro" id="IPR045002">
    <property type="entry name" value="Ech1-like"/>
</dbReference>
<organism evidence="13 14">
    <name type="scientific">Diploscapter pachys</name>
    <dbReference type="NCBI Taxonomy" id="2018661"/>
    <lineage>
        <taxon>Eukaryota</taxon>
        <taxon>Metazoa</taxon>
        <taxon>Ecdysozoa</taxon>
        <taxon>Nematoda</taxon>
        <taxon>Chromadorea</taxon>
        <taxon>Rhabditida</taxon>
        <taxon>Rhabditina</taxon>
        <taxon>Rhabditomorpha</taxon>
        <taxon>Rhabditoidea</taxon>
        <taxon>Rhabditidae</taxon>
        <taxon>Diploscapter</taxon>
    </lineage>
</organism>
<proteinExistence type="inferred from homology"/>
<dbReference type="InterPro" id="IPR001753">
    <property type="entry name" value="Enoyl-CoA_hydra/iso"/>
</dbReference>
<name>A0A2A2LP55_9BILA</name>
<comment type="caution">
    <text evidence="13">The sequence shown here is derived from an EMBL/GenBank/DDBJ whole genome shotgun (WGS) entry which is preliminary data.</text>
</comment>
<evidence type="ECO:0000256" key="2">
    <source>
        <dbReference type="ARBA" id="ARBA00005005"/>
    </source>
</evidence>
<dbReference type="PANTHER" id="PTHR43149">
    <property type="entry name" value="ENOYL-COA HYDRATASE"/>
    <property type="match status" value="1"/>
</dbReference>
<dbReference type="SUPFAM" id="SSF52096">
    <property type="entry name" value="ClpP/crotonase"/>
    <property type="match status" value="1"/>
</dbReference>
<accession>A0A2A2LP55</accession>
<evidence type="ECO:0000256" key="5">
    <source>
        <dbReference type="ARBA" id="ARBA00022990"/>
    </source>
</evidence>
<comment type="subcellular location">
    <subcellularLocation>
        <location evidence="1">Peroxisome</location>
    </subcellularLocation>
</comment>
<evidence type="ECO:0000256" key="7">
    <source>
        <dbReference type="ARBA" id="ARBA00023140"/>
    </source>
</evidence>
<dbReference type="InterPro" id="IPR014748">
    <property type="entry name" value="Enoyl-CoA_hydra_C"/>
</dbReference>